<feature type="compositionally biased region" description="Gly residues" evidence="6">
    <location>
        <begin position="453"/>
        <end position="470"/>
    </location>
</feature>
<dbReference type="SUPFAM" id="SSF52540">
    <property type="entry name" value="P-loop containing nucleoside triphosphate hydrolases"/>
    <property type="match status" value="1"/>
</dbReference>
<evidence type="ECO:0000256" key="1">
    <source>
        <dbReference type="ARBA" id="ARBA00009988"/>
    </source>
</evidence>
<evidence type="ECO:0000256" key="3">
    <source>
        <dbReference type="ARBA" id="ARBA00022679"/>
    </source>
</evidence>
<dbReference type="GO" id="GO:0005794">
    <property type="term" value="C:Golgi apparatus"/>
    <property type="evidence" value="ECO:0007669"/>
    <property type="project" value="UniProtKB-ARBA"/>
</dbReference>
<evidence type="ECO:0000256" key="2">
    <source>
        <dbReference type="ARBA" id="ARBA00013262"/>
    </source>
</evidence>
<feature type="coiled-coil region" evidence="5">
    <location>
        <begin position="716"/>
        <end position="750"/>
    </location>
</feature>
<evidence type="ECO:0000256" key="5">
    <source>
        <dbReference type="SAM" id="Coils"/>
    </source>
</evidence>
<feature type="compositionally biased region" description="Low complexity" evidence="6">
    <location>
        <begin position="767"/>
        <end position="784"/>
    </location>
</feature>
<keyword evidence="3" id="KW-0808">Transferase</keyword>
<sequence length="805" mass="82764">MHLGSSRDALQLTSKRSCRRIPLIIALLAIAAPRPGSPGAPGPPARSAVGPAPHAHPADPHELHLQQLRAQLAAVRQDLSRQDSSSGSSDSSSSSGGVDSSTGLEALRAAELQLRLGIAVALQSLNHLRPDGGSRVAEAEEHYRAALAASAPASPSHGGGAPAPAPLLPRLGVASNLAALLLEADRPGEALGVLGRALGEAEEDPGLGGSAPSLLCGLRFNRGKALASVGRTAEAEAAYAEAAQGAVGLDPACFAKSTAAMTRLPDSLAPLLLGAVQTAEETGLTEARLRSVTPPADNAPSRVGAAGALLGSLTPLSSPQHTPHDVDGNGGGGVGSGVGGGGGDGGVAFGGGGGGGVGDPRDGAFGDRSRGGWLAPLTAGELGWLYFAAAKRLEGEGAGAERVWAALRRANDLTSLSSPYDPAWDWRQLRTLTSVFGRPLLAAVEAAGGGLRRGAGGEGAAAGGGPGGPAGARADPADWARVDPAEVPIFVVGLPRSGSTLVETMLAALPGVWGAGEDTALAPLTGPLNDMLSTSGLAQMEQLEAFGRRYVSEMLQRSRAAGWGPQRPPRRIVDKMLRNLWLLGYIQLVLPHACLVHVVRHPLDAALSCYMQPFGYSGVPWAWRLDHIGEQVRMTAQLARHWAQALPPGRLLTLHYEELVAAPEASARRLLSHCGLPWDPSALAFHTANRTVSTASVAQVRQPLYKKAVGRWRQYERQLAGLAEQLRDEVAEYERTLAAAMAAAEAEQRRLDAAAAAAAAVAAAGKRGAAAGAREQAGDVGRAGVRAEGEGESGRREQGQPHEEL</sequence>
<comment type="catalytic activity">
    <reaction evidence="4">
        <text>L-tyrosyl-[protein] + 3'-phosphoadenylyl sulfate = O-sulfo-L-tyrosine-[protein] + adenosine 3',5'-bisphosphate + H(+)</text>
        <dbReference type="Rhea" id="RHEA:16801"/>
        <dbReference type="Rhea" id="RHEA-COMP:10136"/>
        <dbReference type="Rhea" id="RHEA-COMP:11688"/>
        <dbReference type="ChEBI" id="CHEBI:15378"/>
        <dbReference type="ChEBI" id="CHEBI:46858"/>
        <dbReference type="ChEBI" id="CHEBI:58339"/>
        <dbReference type="ChEBI" id="CHEBI:58343"/>
        <dbReference type="ChEBI" id="CHEBI:65286"/>
        <dbReference type="EC" id="2.8.2.20"/>
    </reaction>
</comment>
<feature type="compositionally biased region" description="Low complexity" evidence="6">
    <location>
        <begin position="83"/>
        <end position="101"/>
    </location>
</feature>
<dbReference type="EMBL" id="JAEHOE010000089">
    <property type="protein sequence ID" value="KAG2487977.1"/>
    <property type="molecule type" value="Genomic_DNA"/>
</dbReference>
<organism evidence="7 8">
    <name type="scientific">Edaphochlamys debaryana</name>
    <dbReference type="NCBI Taxonomy" id="47281"/>
    <lineage>
        <taxon>Eukaryota</taxon>
        <taxon>Viridiplantae</taxon>
        <taxon>Chlorophyta</taxon>
        <taxon>core chlorophytes</taxon>
        <taxon>Chlorophyceae</taxon>
        <taxon>CS clade</taxon>
        <taxon>Chlamydomonadales</taxon>
        <taxon>Chlamydomonadales incertae sedis</taxon>
        <taxon>Edaphochlamys</taxon>
    </lineage>
</organism>
<feature type="compositionally biased region" description="Low complexity" evidence="6">
    <location>
        <begin position="45"/>
        <end position="55"/>
    </location>
</feature>
<dbReference type="AlphaFoldDB" id="A0A836BTC8"/>
<accession>A0A836BTC8</accession>
<keyword evidence="5" id="KW-0175">Coiled coil</keyword>
<evidence type="ECO:0000313" key="7">
    <source>
        <dbReference type="EMBL" id="KAG2487977.1"/>
    </source>
</evidence>
<dbReference type="PANTHER" id="PTHR12788:SF10">
    <property type="entry name" value="PROTEIN-TYROSINE SULFOTRANSFERASE"/>
    <property type="match status" value="1"/>
</dbReference>
<dbReference type="Gene3D" id="1.25.40.10">
    <property type="entry name" value="Tetratricopeptide repeat domain"/>
    <property type="match status" value="1"/>
</dbReference>
<dbReference type="EC" id="2.8.2.20" evidence="2"/>
<dbReference type="Pfam" id="PF13469">
    <property type="entry name" value="Sulfotransfer_3"/>
    <property type="match status" value="1"/>
</dbReference>
<evidence type="ECO:0000313" key="8">
    <source>
        <dbReference type="Proteomes" id="UP000612055"/>
    </source>
</evidence>
<dbReference type="InterPro" id="IPR011990">
    <property type="entry name" value="TPR-like_helical_dom_sf"/>
</dbReference>
<dbReference type="InterPro" id="IPR026634">
    <property type="entry name" value="TPST-like"/>
</dbReference>
<evidence type="ECO:0000256" key="6">
    <source>
        <dbReference type="SAM" id="MobiDB-lite"/>
    </source>
</evidence>
<dbReference type="PANTHER" id="PTHR12788">
    <property type="entry name" value="PROTEIN-TYROSINE SULFOTRANSFERASE 2"/>
    <property type="match status" value="1"/>
</dbReference>
<dbReference type="GO" id="GO:0008476">
    <property type="term" value="F:protein-tyrosine sulfotransferase activity"/>
    <property type="evidence" value="ECO:0007669"/>
    <property type="project" value="UniProtKB-EC"/>
</dbReference>
<evidence type="ECO:0000256" key="4">
    <source>
        <dbReference type="ARBA" id="ARBA00048460"/>
    </source>
</evidence>
<gene>
    <name evidence="7" type="ORF">HYH03_013417</name>
</gene>
<proteinExistence type="inferred from homology"/>
<feature type="compositionally biased region" description="Gly residues" evidence="6">
    <location>
        <begin position="328"/>
        <end position="358"/>
    </location>
</feature>
<feature type="region of interest" description="Disordered" evidence="6">
    <location>
        <begin position="311"/>
        <end position="364"/>
    </location>
</feature>
<dbReference type="OrthoDB" id="545675at2759"/>
<comment type="similarity">
    <text evidence="1">Belongs to the protein sulfotransferase family.</text>
</comment>
<feature type="compositionally biased region" description="Basic and acidic residues" evidence="6">
    <location>
        <begin position="785"/>
        <end position="805"/>
    </location>
</feature>
<dbReference type="InterPro" id="IPR027417">
    <property type="entry name" value="P-loop_NTPase"/>
</dbReference>
<feature type="region of interest" description="Disordered" evidence="6">
    <location>
        <begin position="75"/>
        <end position="101"/>
    </location>
</feature>
<dbReference type="Proteomes" id="UP000612055">
    <property type="component" value="Unassembled WGS sequence"/>
</dbReference>
<protein>
    <recommendedName>
        <fullName evidence="2">protein-tyrosine sulfotransferase</fullName>
        <ecNumber evidence="2">2.8.2.20</ecNumber>
    </recommendedName>
</protein>
<comment type="caution">
    <text evidence="7">The sequence shown here is derived from an EMBL/GenBank/DDBJ whole genome shotgun (WGS) entry which is preliminary data.</text>
</comment>
<name>A0A836BTC8_9CHLO</name>
<feature type="compositionally biased region" description="Pro residues" evidence="6">
    <location>
        <begin position="35"/>
        <end position="44"/>
    </location>
</feature>
<feature type="region of interest" description="Disordered" evidence="6">
    <location>
        <begin position="453"/>
        <end position="475"/>
    </location>
</feature>
<dbReference type="Gene3D" id="3.40.50.300">
    <property type="entry name" value="P-loop containing nucleotide triphosphate hydrolases"/>
    <property type="match status" value="1"/>
</dbReference>
<dbReference type="SUPFAM" id="SSF48452">
    <property type="entry name" value="TPR-like"/>
    <property type="match status" value="1"/>
</dbReference>
<reference evidence="7" key="1">
    <citation type="journal article" date="2020" name="bioRxiv">
        <title>Comparative genomics of Chlamydomonas.</title>
        <authorList>
            <person name="Craig R.J."/>
            <person name="Hasan A.R."/>
            <person name="Ness R.W."/>
            <person name="Keightley P.D."/>
        </authorList>
    </citation>
    <scope>NUCLEOTIDE SEQUENCE</scope>
    <source>
        <strain evidence="7">CCAP 11/70</strain>
    </source>
</reference>
<keyword evidence="8" id="KW-1185">Reference proteome</keyword>
<feature type="region of interest" description="Disordered" evidence="6">
    <location>
        <begin position="767"/>
        <end position="805"/>
    </location>
</feature>
<feature type="region of interest" description="Disordered" evidence="6">
    <location>
        <begin position="35"/>
        <end position="59"/>
    </location>
</feature>